<evidence type="ECO:0000256" key="3">
    <source>
        <dbReference type="ARBA" id="ARBA00038471"/>
    </source>
</evidence>
<keyword evidence="2" id="KW-1015">Disulfide bond</keyword>
<evidence type="ECO:0000256" key="1">
    <source>
        <dbReference type="ARBA" id="ARBA00022729"/>
    </source>
</evidence>
<dbReference type="EMBL" id="JAYMYQ010000007">
    <property type="protein sequence ID" value="KAK7321756.1"/>
    <property type="molecule type" value="Genomic_DNA"/>
</dbReference>
<feature type="chain" id="PRO_5042833390" description="Pectinesterase inhibitor domain-containing protein" evidence="4">
    <location>
        <begin position="30"/>
        <end position="175"/>
    </location>
</feature>
<feature type="signal peptide" evidence="4">
    <location>
        <begin position="1"/>
        <end position="29"/>
    </location>
</feature>
<evidence type="ECO:0000313" key="7">
    <source>
        <dbReference type="Proteomes" id="UP001367508"/>
    </source>
</evidence>
<gene>
    <name evidence="6" type="ORF">VNO77_32669</name>
</gene>
<evidence type="ECO:0000259" key="5">
    <source>
        <dbReference type="SMART" id="SM00856"/>
    </source>
</evidence>
<sequence length="175" mass="19152">MVNSFLKPSFIFSFLLSLFLSIAVSPGSMRIVPEVDVCSKLRFPGYCANVLKLAPGADLYSLSQYTINLAHVHAFNSLTLIHNLINTTDPKLKLRYTSCSMDYNDILLCLTQAKKSCTSGDYKGMKSSAAAAIKNVRECDANPPVDPSPLPKNNKASIKMSKIIMILADFMGGKH</sequence>
<dbReference type="SUPFAM" id="SSF101148">
    <property type="entry name" value="Plant invertase/pectin methylesterase inhibitor"/>
    <property type="match status" value="1"/>
</dbReference>
<keyword evidence="1 4" id="KW-0732">Signal</keyword>
<feature type="domain" description="Pectinesterase inhibitor" evidence="5">
    <location>
        <begin position="27"/>
        <end position="167"/>
    </location>
</feature>
<dbReference type="InterPro" id="IPR034086">
    <property type="entry name" value="PMEI_plant"/>
</dbReference>
<dbReference type="NCBIfam" id="TIGR01614">
    <property type="entry name" value="PME_inhib"/>
    <property type="match status" value="1"/>
</dbReference>
<dbReference type="InterPro" id="IPR052421">
    <property type="entry name" value="PCW_Enzyme_Inhibitor"/>
</dbReference>
<organism evidence="6 7">
    <name type="scientific">Canavalia gladiata</name>
    <name type="common">Sword bean</name>
    <name type="synonym">Dolichos gladiatus</name>
    <dbReference type="NCBI Taxonomy" id="3824"/>
    <lineage>
        <taxon>Eukaryota</taxon>
        <taxon>Viridiplantae</taxon>
        <taxon>Streptophyta</taxon>
        <taxon>Embryophyta</taxon>
        <taxon>Tracheophyta</taxon>
        <taxon>Spermatophyta</taxon>
        <taxon>Magnoliopsida</taxon>
        <taxon>eudicotyledons</taxon>
        <taxon>Gunneridae</taxon>
        <taxon>Pentapetalae</taxon>
        <taxon>rosids</taxon>
        <taxon>fabids</taxon>
        <taxon>Fabales</taxon>
        <taxon>Fabaceae</taxon>
        <taxon>Papilionoideae</taxon>
        <taxon>50 kb inversion clade</taxon>
        <taxon>NPAAA clade</taxon>
        <taxon>indigoferoid/millettioid clade</taxon>
        <taxon>Phaseoleae</taxon>
        <taxon>Canavalia</taxon>
    </lineage>
</organism>
<evidence type="ECO:0000256" key="4">
    <source>
        <dbReference type="SAM" id="SignalP"/>
    </source>
</evidence>
<evidence type="ECO:0000313" key="6">
    <source>
        <dbReference type="EMBL" id="KAK7321756.1"/>
    </source>
</evidence>
<dbReference type="AlphaFoldDB" id="A0AAN9Q4B7"/>
<dbReference type="Proteomes" id="UP001367508">
    <property type="component" value="Unassembled WGS sequence"/>
</dbReference>
<dbReference type="PANTHER" id="PTHR36710">
    <property type="entry name" value="PECTINESTERASE INHIBITOR-LIKE"/>
    <property type="match status" value="1"/>
</dbReference>
<comment type="similarity">
    <text evidence="3">Belongs to the PMEI family.</text>
</comment>
<dbReference type="InterPro" id="IPR006501">
    <property type="entry name" value="Pectinesterase_inhib_dom"/>
</dbReference>
<dbReference type="SMART" id="SM00856">
    <property type="entry name" value="PMEI"/>
    <property type="match status" value="1"/>
</dbReference>
<evidence type="ECO:0000256" key="2">
    <source>
        <dbReference type="ARBA" id="ARBA00023157"/>
    </source>
</evidence>
<reference evidence="6 7" key="1">
    <citation type="submission" date="2024-01" db="EMBL/GenBank/DDBJ databases">
        <title>The genomes of 5 underutilized Papilionoideae crops provide insights into root nodulation and disease resistanc.</title>
        <authorList>
            <person name="Jiang F."/>
        </authorList>
    </citation>
    <scope>NUCLEOTIDE SEQUENCE [LARGE SCALE GENOMIC DNA]</scope>
    <source>
        <strain evidence="6">LVBAO_FW01</strain>
        <tissue evidence="6">Leaves</tissue>
    </source>
</reference>
<dbReference type="Gene3D" id="1.20.140.40">
    <property type="entry name" value="Invertase/pectin methylesterase inhibitor family protein"/>
    <property type="match status" value="1"/>
</dbReference>
<accession>A0AAN9Q4B7</accession>
<dbReference type="CDD" id="cd15797">
    <property type="entry name" value="PMEI"/>
    <property type="match status" value="1"/>
</dbReference>
<dbReference type="GO" id="GO:0046910">
    <property type="term" value="F:pectinesterase inhibitor activity"/>
    <property type="evidence" value="ECO:0007669"/>
    <property type="project" value="InterPro"/>
</dbReference>
<dbReference type="Pfam" id="PF04043">
    <property type="entry name" value="PMEI"/>
    <property type="match status" value="1"/>
</dbReference>
<keyword evidence="7" id="KW-1185">Reference proteome</keyword>
<dbReference type="PANTHER" id="PTHR36710:SF4">
    <property type="entry name" value="PLANT INVERTASE_PECTIN METHYLESTERASE INHIBITOR SUPERFAMILY PROTEIN"/>
    <property type="match status" value="1"/>
</dbReference>
<comment type="caution">
    <text evidence="6">The sequence shown here is derived from an EMBL/GenBank/DDBJ whole genome shotgun (WGS) entry which is preliminary data.</text>
</comment>
<name>A0AAN9Q4B7_CANGL</name>
<dbReference type="InterPro" id="IPR035513">
    <property type="entry name" value="Invertase/methylesterase_inhib"/>
</dbReference>
<protein>
    <recommendedName>
        <fullName evidence="5">Pectinesterase inhibitor domain-containing protein</fullName>
    </recommendedName>
</protein>
<proteinExistence type="inferred from homology"/>